<dbReference type="STRING" id="981085.W9QKH7"/>
<dbReference type="GO" id="GO:0005634">
    <property type="term" value="C:nucleus"/>
    <property type="evidence" value="ECO:0007669"/>
    <property type="project" value="TreeGrafter"/>
</dbReference>
<reference evidence="5" key="1">
    <citation type="submission" date="2013-01" db="EMBL/GenBank/DDBJ databases">
        <title>Draft Genome Sequence of a Mulberry Tree, Morus notabilis C.K. Schneid.</title>
        <authorList>
            <person name="He N."/>
            <person name="Zhao S."/>
        </authorList>
    </citation>
    <scope>NUCLEOTIDE SEQUENCE</scope>
</reference>
<evidence type="ECO:0000313" key="5">
    <source>
        <dbReference type="Proteomes" id="UP000030645"/>
    </source>
</evidence>
<dbReference type="eggNOG" id="ENOG502QUAW">
    <property type="taxonomic scope" value="Eukaryota"/>
</dbReference>
<organism evidence="4 5">
    <name type="scientific">Morus notabilis</name>
    <dbReference type="NCBI Taxonomy" id="981085"/>
    <lineage>
        <taxon>Eukaryota</taxon>
        <taxon>Viridiplantae</taxon>
        <taxon>Streptophyta</taxon>
        <taxon>Embryophyta</taxon>
        <taxon>Tracheophyta</taxon>
        <taxon>Spermatophyta</taxon>
        <taxon>Magnoliopsida</taxon>
        <taxon>eudicotyledons</taxon>
        <taxon>Gunneridae</taxon>
        <taxon>Pentapetalae</taxon>
        <taxon>rosids</taxon>
        <taxon>fabids</taxon>
        <taxon>Rosales</taxon>
        <taxon>Moraceae</taxon>
        <taxon>Moreae</taxon>
        <taxon>Morus</taxon>
    </lineage>
</organism>
<comment type="similarity">
    <text evidence="1">Belongs to the GeBP family.</text>
</comment>
<dbReference type="GO" id="GO:0006355">
    <property type="term" value="P:regulation of DNA-templated transcription"/>
    <property type="evidence" value="ECO:0007669"/>
    <property type="project" value="InterPro"/>
</dbReference>
<evidence type="ECO:0000256" key="1">
    <source>
        <dbReference type="ARBA" id="ARBA00010820"/>
    </source>
</evidence>
<feature type="region of interest" description="Disordered" evidence="2">
    <location>
        <begin position="12"/>
        <end position="93"/>
    </location>
</feature>
<proteinExistence type="inferred from homology"/>
<dbReference type="EMBL" id="KE343715">
    <property type="protein sequence ID" value="EXB39212.1"/>
    <property type="molecule type" value="Genomic_DNA"/>
</dbReference>
<dbReference type="OrthoDB" id="1190036at2759"/>
<accession>W9QKH7</accession>
<protein>
    <recommendedName>
        <fullName evidence="3">Glabrous enhancer-binding protein-like DBD domain-containing protein</fullName>
    </recommendedName>
</protein>
<feature type="compositionally biased region" description="Acidic residues" evidence="2">
    <location>
        <begin position="24"/>
        <end position="50"/>
    </location>
</feature>
<dbReference type="PANTHER" id="PTHR31662:SF1">
    <property type="entry name" value="OS01G0249900 PROTEIN"/>
    <property type="match status" value="1"/>
</dbReference>
<name>W9QKH7_9ROSA</name>
<dbReference type="KEGG" id="mnt:21389620"/>
<feature type="domain" description="Glabrous enhancer-binding protein-like DBD" evidence="3">
    <location>
        <begin position="100"/>
        <end position="203"/>
    </location>
</feature>
<sequence length="364" mass="40855">MEMAWPLVSWIMSASSSSSSSSSEYDDNNDDSDYNDDDNEAESPNDDVSCDDSVSPSTQSPCQPPSSTVAAAVAADPSSSTSKRRRTDDSGEAVKRVSKKRVWTKEDELELLHGFLDHMTKRRRITSSRKQKDYVSSFCNEVKPELQIRFNKSQIVDKLRRLKRKYNQNIANKRSLSLDMQDQFWFKNPHDKAAFEISHEIWNTTDRLGTGDQDQTVVDDNVPIRTRSQTLRNSTTKGVLDDGSWLNKINNSNNSCGDEGSDTVGLIMGLGLSPIGLMKFGDGGEVVNFHDEKWGEQQIMELEVYLKRLELVQAQVKAALDKLRSAGSGKDVTLFAKAFYTDDVAAMETKRLFFFVVFQLEGGL</sequence>
<evidence type="ECO:0000313" key="4">
    <source>
        <dbReference type="EMBL" id="EXB39212.1"/>
    </source>
</evidence>
<dbReference type="Proteomes" id="UP000030645">
    <property type="component" value="Unassembled WGS sequence"/>
</dbReference>
<dbReference type="InterPro" id="IPR053932">
    <property type="entry name" value="GeBP-like_DBD"/>
</dbReference>
<feature type="compositionally biased region" description="Low complexity" evidence="2">
    <location>
        <begin position="51"/>
        <end position="81"/>
    </location>
</feature>
<evidence type="ECO:0000259" key="3">
    <source>
        <dbReference type="Pfam" id="PF04504"/>
    </source>
</evidence>
<feature type="compositionally biased region" description="Low complexity" evidence="2">
    <location>
        <begin position="13"/>
        <end position="23"/>
    </location>
</feature>
<dbReference type="AlphaFoldDB" id="W9QKH7"/>
<evidence type="ECO:0000256" key="2">
    <source>
        <dbReference type="SAM" id="MobiDB-lite"/>
    </source>
</evidence>
<dbReference type="PANTHER" id="PTHR31662">
    <property type="entry name" value="BNAANNG10740D PROTEIN-RELATED"/>
    <property type="match status" value="1"/>
</dbReference>
<dbReference type="Pfam" id="PF04504">
    <property type="entry name" value="GeBP-like_DBD"/>
    <property type="match status" value="1"/>
</dbReference>
<dbReference type="InterPro" id="IPR007592">
    <property type="entry name" value="GEBP"/>
</dbReference>
<gene>
    <name evidence="4" type="ORF">L484_006181</name>
</gene>
<keyword evidence="5" id="KW-1185">Reference proteome</keyword>